<gene>
    <name evidence="11" type="ORF">A3I30_02580</name>
</gene>
<dbReference type="GO" id="GO:0003677">
    <property type="term" value="F:DNA binding"/>
    <property type="evidence" value="ECO:0007669"/>
    <property type="project" value="InterPro"/>
</dbReference>
<dbReference type="InterPro" id="IPR010372">
    <property type="entry name" value="DNA_pol3_delta_N"/>
</dbReference>
<comment type="similarity">
    <text evidence="7">Belongs to the DNA polymerase HolA subunit family.</text>
</comment>
<dbReference type="InterPro" id="IPR027417">
    <property type="entry name" value="P-loop_NTPase"/>
</dbReference>
<dbReference type="Gene3D" id="1.20.272.10">
    <property type="match status" value="1"/>
</dbReference>
<evidence type="ECO:0000256" key="7">
    <source>
        <dbReference type="ARBA" id="ARBA00034754"/>
    </source>
</evidence>
<keyword evidence="5" id="KW-0235">DNA replication</keyword>
<dbReference type="InterPro" id="IPR005790">
    <property type="entry name" value="DNA_polIII_delta"/>
</dbReference>
<sequence length="309" mass="34814">MIIFLYGQDSYRISQKLKELFDGYKAKNISALNFISLDFTENGFEDLEMNLKFESLIPEKKLIVVKNILKAGEEKAVALLESYNLPTSREIIFIAIHWDEAPAKNELFQYLIKKPNFSSEFKPLSGARLKSWLVDLARSCGIDLDGEALDYLIENIGGDLWRQSREIQKIANYKIKGIVRLPDVQNLVNQKTGINIFDLTDAIGAQNKKRALLLWHKALEAGEEPVELLGLLAWHIRNLLKVKSAGSAARGLGLHPYVLEKTSRQAKSFEINDLKSILIKIGELDLALKTSTANPKTEFLGLIGELRSC</sequence>
<organism evidence="11 12">
    <name type="scientific">Candidatus Azambacteria bacterium RIFCSPLOWO2_02_FULL_44_14</name>
    <dbReference type="NCBI Taxonomy" id="1797306"/>
    <lineage>
        <taxon>Bacteria</taxon>
        <taxon>Candidatus Azamiibacteriota</taxon>
    </lineage>
</organism>
<dbReference type="SUPFAM" id="SSF48019">
    <property type="entry name" value="post-AAA+ oligomerization domain-like"/>
    <property type="match status" value="1"/>
</dbReference>
<accession>A0A1F5CBA9</accession>
<evidence type="ECO:0000313" key="11">
    <source>
        <dbReference type="EMBL" id="OGD40134.1"/>
    </source>
</evidence>
<dbReference type="Proteomes" id="UP000177197">
    <property type="component" value="Unassembled WGS sequence"/>
</dbReference>
<dbReference type="SUPFAM" id="SSF52540">
    <property type="entry name" value="P-loop containing nucleoside triphosphate hydrolases"/>
    <property type="match status" value="1"/>
</dbReference>
<dbReference type="AlphaFoldDB" id="A0A1F5CBA9"/>
<dbReference type="GO" id="GO:0006261">
    <property type="term" value="P:DNA-templated DNA replication"/>
    <property type="evidence" value="ECO:0007669"/>
    <property type="project" value="TreeGrafter"/>
</dbReference>
<reference evidence="11 12" key="1">
    <citation type="journal article" date="2016" name="Nat. Commun.">
        <title>Thousands of microbial genomes shed light on interconnected biogeochemical processes in an aquifer system.</title>
        <authorList>
            <person name="Anantharaman K."/>
            <person name="Brown C.T."/>
            <person name="Hug L.A."/>
            <person name="Sharon I."/>
            <person name="Castelle C.J."/>
            <person name="Probst A.J."/>
            <person name="Thomas B.C."/>
            <person name="Singh A."/>
            <person name="Wilkins M.J."/>
            <person name="Karaoz U."/>
            <person name="Brodie E.L."/>
            <person name="Williams K.H."/>
            <person name="Hubbard S.S."/>
            <person name="Banfield J.F."/>
        </authorList>
    </citation>
    <scope>NUCLEOTIDE SEQUENCE [LARGE SCALE GENOMIC DNA]</scope>
</reference>
<dbReference type="GO" id="GO:0009360">
    <property type="term" value="C:DNA polymerase III complex"/>
    <property type="evidence" value="ECO:0007669"/>
    <property type="project" value="InterPro"/>
</dbReference>
<dbReference type="Gene3D" id="1.10.8.60">
    <property type="match status" value="1"/>
</dbReference>
<keyword evidence="3" id="KW-0808">Transferase</keyword>
<dbReference type="PANTHER" id="PTHR34388:SF1">
    <property type="entry name" value="DNA POLYMERASE III SUBUNIT DELTA"/>
    <property type="match status" value="1"/>
</dbReference>
<dbReference type="Pfam" id="PF06144">
    <property type="entry name" value="DNA_pol3_delta"/>
    <property type="match status" value="1"/>
</dbReference>
<dbReference type="NCBIfam" id="TIGR01128">
    <property type="entry name" value="holA"/>
    <property type="match status" value="1"/>
</dbReference>
<evidence type="ECO:0000256" key="2">
    <source>
        <dbReference type="ARBA" id="ARBA00017703"/>
    </source>
</evidence>
<dbReference type="InterPro" id="IPR008921">
    <property type="entry name" value="DNA_pol3_clamp-load_cplx_C"/>
</dbReference>
<keyword evidence="6" id="KW-0239">DNA-directed DNA polymerase</keyword>
<keyword evidence="4" id="KW-0548">Nucleotidyltransferase</keyword>
<dbReference type="GO" id="GO:0003887">
    <property type="term" value="F:DNA-directed DNA polymerase activity"/>
    <property type="evidence" value="ECO:0007669"/>
    <property type="project" value="UniProtKB-KW"/>
</dbReference>
<evidence type="ECO:0000259" key="9">
    <source>
        <dbReference type="Pfam" id="PF06144"/>
    </source>
</evidence>
<dbReference type="Gene3D" id="3.40.50.300">
    <property type="entry name" value="P-loop containing nucleotide triphosphate hydrolases"/>
    <property type="match status" value="1"/>
</dbReference>
<dbReference type="EC" id="2.7.7.7" evidence="1"/>
<evidence type="ECO:0000256" key="4">
    <source>
        <dbReference type="ARBA" id="ARBA00022695"/>
    </source>
</evidence>
<feature type="domain" description="DNA polymerase III delta subunit-like C-terminal" evidence="10">
    <location>
        <begin position="195"/>
        <end position="299"/>
    </location>
</feature>
<protein>
    <recommendedName>
        <fullName evidence="2">DNA polymerase III subunit delta</fullName>
        <ecNumber evidence="1">2.7.7.7</ecNumber>
    </recommendedName>
</protein>
<dbReference type="PANTHER" id="PTHR34388">
    <property type="entry name" value="DNA POLYMERASE III SUBUNIT DELTA"/>
    <property type="match status" value="1"/>
</dbReference>
<proteinExistence type="inferred from homology"/>
<dbReference type="EMBL" id="MEYV01000011">
    <property type="protein sequence ID" value="OGD40134.1"/>
    <property type="molecule type" value="Genomic_DNA"/>
</dbReference>
<comment type="caution">
    <text evidence="11">The sequence shown here is derived from an EMBL/GenBank/DDBJ whole genome shotgun (WGS) entry which is preliminary data.</text>
</comment>
<dbReference type="InterPro" id="IPR048466">
    <property type="entry name" value="DNA_pol3_delta-like_C"/>
</dbReference>
<evidence type="ECO:0000313" key="12">
    <source>
        <dbReference type="Proteomes" id="UP000177197"/>
    </source>
</evidence>
<comment type="catalytic activity">
    <reaction evidence="8">
        <text>DNA(n) + a 2'-deoxyribonucleoside 5'-triphosphate = DNA(n+1) + diphosphate</text>
        <dbReference type="Rhea" id="RHEA:22508"/>
        <dbReference type="Rhea" id="RHEA-COMP:17339"/>
        <dbReference type="Rhea" id="RHEA-COMP:17340"/>
        <dbReference type="ChEBI" id="CHEBI:33019"/>
        <dbReference type="ChEBI" id="CHEBI:61560"/>
        <dbReference type="ChEBI" id="CHEBI:173112"/>
        <dbReference type="EC" id="2.7.7.7"/>
    </reaction>
</comment>
<evidence type="ECO:0000256" key="6">
    <source>
        <dbReference type="ARBA" id="ARBA00022932"/>
    </source>
</evidence>
<dbReference type="Pfam" id="PF21694">
    <property type="entry name" value="DNA_pol3_delta_C"/>
    <property type="match status" value="1"/>
</dbReference>
<evidence type="ECO:0000256" key="5">
    <source>
        <dbReference type="ARBA" id="ARBA00022705"/>
    </source>
</evidence>
<evidence type="ECO:0000256" key="8">
    <source>
        <dbReference type="ARBA" id="ARBA00049244"/>
    </source>
</evidence>
<name>A0A1F5CBA9_9BACT</name>
<evidence type="ECO:0000259" key="10">
    <source>
        <dbReference type="Pfam" id="PF21694"/>
    </source>
</evidence>
<feature type="domain" description="DNA polymerase III delta N-terminal" evidence="9">
    <location>
        <begin position="4"/>
        <end position="114"/>
    </location>
</feature>
<evidence type="ECO:0000256" key="3">
    <source>
        <dbReference type="ARBA" id="ARBA00022679"/>
    </source>
</evidence>
<evidence type="ECO:0000256" key="1">
    <source>
        <dbReference type="ARBA" id="ARBA00012417"/>
    </source>
</evidence>